<feature type="chain" id="PRO_5002392360" evidence="10">
    <location>
        <begin position="20"/>
        <end position="1081"/>
    </location>
</feature>
<keyword evidence="5 9" id="KW-0798">TonB box</keyword>
<dbReference type="Pfam" id="PF13715">
    <property type="entry name" value="CarbopepD_reg_2"/>
    <property type="match status" value="1"/>
</dbReference>
<comment type="subcellular location">
    <subcellularLocation>
        <location evidence="1 8">Cell outer membrane</location>
        <topology evidence="1 8">Multi-pass membrane protein</topology>
    </subcellularLocation>
</comment>
<accession>A0A0E2AYA6</accession>
<dbReference type="NCBIfam" id="TIGR04056">
    <property type="entry name" value="OMP_RagA_SusC"/>
    <property type="match status" value="1"/>
</dbReference>
<dbReference type="Gene3D" id="2.60.40.1120">
    <property type="entry name" value="Carboxypeptidase-like, regulatory domain"/>
    <property type="match status" value="1"/>
</dbReference>
<evidence type="ECO:0000256" key="6">
    <source>
        <dbReference type="ARBA" id="ARBA00023136"/>
    </source>
</evidence>
<dbReference type="InterPro" id="IPR008969">
    <property type="entry name" value="CarboxyPept-like_regulatory"/>
</dbReference>
<dbReference type="InterPro" id="IPR012910">
    <property type="entry name" value="Plug_dom"/>
</dbReference>
<dbReference type="Pfam" id="PF07715">
    <property type="entry name" value="Plug"/>
    <property type="match status" value="1"/>
</dbReference>
<dbReference type="SUPFAM" id="SSF56935">
    <property type="entry name" value="Porins"/>
    <property type="match status" value="1"/>
</dbReference>
<dbReference type="GO" id="GO:0009279">
    <property type="term" value="C:cell outer membrane"/>
    <property type="evidence" value="ECO:0007669"/>
    <property type="project" value="UniProtKB-SubCell"/>
</dbReference>
<dbReference type="PROSITE" id="PS52016">
    <property type="entry name" value="TONB_DEPENDENT_REC_3"/>
    <property type="match status" value="1"/>
</dbReference>
<evidence type="ECO:0000259" key="11">
    <source>
        <dbReference type="Pfam" id="PF00593"/>
    </source>
</evidence>
<dbReference type="AlphaFoldDB" id="A0A0E2AYA6"/>
<keyword evidence="3 8" id="KW-1134">Transmembrane beta strand</keyword>
<dbReference type="HOGENOM" id="CLU_004317_0_1_10"/>
<dbReference type="Gene3D" id="2.170.130.10">
    <property type="entry name" value="TonB-dependent receptor, plug domain"/>
    <property type="match status" value="1"/>
</dbReference>
<feature type="domain" description="TonB-dependent receptor plug" evidence="12">
    <location>
        <begin position="115"/>
        <end position="219"/>
    </location>
</feature>
<name>A0A0E2AYA6_BACFG</name>
<gene>
    <name evidence="13" type="ORF">HMPREF1056_03230</name>
</gene>
<dbReference type="InterPro" id="IPR037066">
    <property type="entry name" value="Plug_dom_sf"/>
</dbReference>
<dbReference type="Gene3D" id="2.40.170.20">
    <property type="entry name" value="TonB-dependent receptor, beta-barrel domain"/>
    <property type="match status" value="1"/>
</dbReference>
<keyword evidence="2 8" id="KW-0813">Transport</keyword>
<dbReference type="InterPro" id="IPR023997">
    <property type="entry name" value="TonB-dep_OMP_SusC/RagA_CS"/>
</dbReference>
<comment type="similarity">
    <text evidence="8 9">Belongs to the TonB-dependent receptor family.</text>
</comment>
<evidence type="ECO:0000256" key="7">
    <source>
        <dbReference type="ARBA" id="ARBA00023237"/>
    </source>
</evidence>
<keyword evidence="4 8" id="KW-0812">Transmembrane</keyword>
<evidence type="ECO:0000256" key="9">
    <source>
        <dbReference type="RuleBase" id="RU003357"/>
    </source>
</evidence>
<reference evidence="13 14" key="1">
    <citation type="submission" date="2012-02" db="EMBL/GenBank/DDBJ databases">
        <title>The Genome Sequence of Bacteroides fragilis CL07T12C05.</title>
        <authorList>
            <consortium name="The Broad Institute Genome Sequencing Platform"/>
            <person name="Earl A."/>
            <person name="Ward D."/>
            <person name="Feldgarden M."/>
            <person name="Gevers D."/>
            <person name="Zitomersky N.L."/>
            <person name="Coyne M.J."/>
            <person name="Comstock L.E."/>
            <person name="Young S.K."/>
            <person name="Zeng Q."/>
            <person name="Gargeya S."/>
            <person name="Fitzgerald M."/>
            <person name="Haas B."/>
            <person name="Abouelleil A."/>
            <person name="Alvarado L."/>
            <person name="Arachchi H.M."/>
            <person name="Berlin A."/>
            <person name="Chapman S.B."/>
            <person name="Gearin G."/>
            <person name="Goldberg J."/>
            <person name="Griggs A."/>
            <person name="Gujja S."/>
            <person name="Hansen M."/>
            <person name="Heiman D."/>
            <person name="Howarth C."/>
            <person name="Larimer J."/>
            <person name="Lui A."/>
            <person name="MacDonald P.J.P."/>
            <person name="McCowen C."/>
            <person name="Montmayeur A."/>
            <person name="Murphy C."/>
            <person name="Neiman D."/>
            <person name="Pearson M."/>
            <person name="Priest M."/>
            <person name="Roberts A."/>
            <person name="Saif S."/>
            <person name="Shea T."/>
            <person name="Sisk P."/>
            <person name="Stolte C."/>
            <person name="Sykes S."/>
            <person name="Wortman J."/>
            <person name="Nusbaum C."/>
            <person name="Birren B."/>
        </authorList>
    </citation>
    <scope>NUCLEOTIDE SEQUENCE [LARGE SCALE GENOMIC DNA]</scope>
    <source>
        <strain evidence="13 14">CL07T12C05</strain>
    </source>
</reference>
<proteinExistence type="inferred from homology"/>
<evidence type="ECO:0000256" key="4">
    <source>
        <dbReference type="ARBA" id="ARBA00022692"/>
    </source>
</evidence>
<dbReference type="SUPFAM" id="SSF49464">
    <property type="entry name" value="Carboxypeptidase regulatory domain-like"/>
    <property type="match status" value="1"/>
</dbReference>
<evidence type="ECO:0000313" key="13">
    <source>
        <dbReference type="EMBL" id="EIY92942.1"/>
    </source>
</evidence>
<dbReference type="InterPro" id="IPR000531">
    <property type="entry name" value="Beta-barrel_TonB"/>
</dbReference>
<evidence type="ECO:0000256" key="8">
    <source>
        <dbReference type="PROSITE-ProRule" id="PRU01360"/>
    </source>
</evidence>
<evidence type="ECO:0000256" key="3">
    <source>
        <dbReference type="ARBA" id="ARBA00022452"/>
    </source>
</evidence>
<dbReference type="InterPro" id="IPR023996">
    <property type="entry name" value="TonB-dep_OMP_SusC/RagA"/>
</dbReference>
<evidence type="ECO:0000256" key="2">
    <source>
        <dbReference type="ARBA" id="ARBA00022448"/>
    </source>
</evidence>
<dbReference type="EMBL" id="AGXN01000019">
    <property type="protein sequence ID" value="EIY92942.1"/>
    <property type="molecule type" value="Genomic_DNA"/>
</dbReference>
<keyword evidence="7 8" id="KW-0998">Cell outer membrane</keyword>
<dbReference type="Pfam" id="PF00593">
    <property type="entry name" value="TonB_dep_Rec_b-barrel"/>
    <property type="match status" value="1"/>
</dbReference>
<dbReference type="InterPro" id="IPR036942">
    <property type="entry name" value="Beta-barrel_TonB_sf"/>
</dbReference>
<comment type="caution">
    <text evidence="13">The sequence shown here is derived from an EMBL/GenBank/DDBJ whole genome shotgun (WGS) entry which is preliminary data.</text>
</comment>
<dbReference type="NCBIfam" id="TIGR04057">
    <property type="entry name" value="SusC_RagA_signa"/>
    <property type="match status" value="1"/>
</dbReference>
<feature type="signal peptide" evidence="10">
    <location>
        <begin position="1"/>
        <end position="19"/>
    </location>
</feature>
<feature type="domain" description="TonB-dependent receptor-like beta-barrel" evidence="11">
    <location>
        <begin position="417"/>
        <end position="821"/>
    </location>
</feature>
<organism evidence="13 14">
    <name type="scientific">Bacteroides fragilis CL07T12C05</name>
    <dbReference type="NCBI Taxonomy" id="997883"/>
    <lineage>
        <taxon>Bacteria</taxon>
        <taxon>Pseudomonadati</taxon>
        <taxon>Bacteroidota</taxon>
        <taxon>Bacteroidia</taxon>
        <taxon>Bacteroidales</taxon>
        <taxon>Bacteroidaceae</taxon>
        <taxon>Bacteroides</taxon>
    </lineage>
</organism>
<evidence type="ECO:0000256" key="10">
    <source>
        <dbReference type="SAM" id="SignalP"/>
    </source>
</evidence>
<dbReference type="PATRIC" id="fig|997883.3.peg.3387"/>
<protein>
    <submittedName>
        <fullName evidence="13">SusC/RagA family TonB-linked outer membrane protein</fullName>
    </submittedName>
</protein>
<evidence type="ECO:0000256" key="1">
    <source>
        <dbReference type="ARBA" id="ARBA00004571"/>
    </source>
</evidence>
<dbReference type="Proteomes" id="UP000003879">
    <property type="component" value="Unassembled WGS sequence"/>
</dbReference>
<sequence length="1081" mass="119625">MKKNFILFIFLLCSIVAVAQKKSITGIITDAAGEAVIGASIVEVGTTNGTVSDVDGNFTLSVSENASIQVSFIGFSSQTLSVKGKTNFKIVLKEDSELLQEVVVTGYGGKVSRAKLTNSISTVNPQMLDKGIYTNPSQALSGSVPGLKVSLTSGNPTSSPKIILRGGTNFDGSGGPLVVVDGQLRDNFDDINPQDIASMDVLKDAGATAIYGARASNGVILITTKSGKAGHREINFRANVGLGYVNNPYDFLGAEDYIIALRTAYKNTPWAPSASLTGSTALGTGNQIGPKMVWNIMGKTDANAYLLDKGWREMPDPLDPSKTIIYKETTPEEYNLRNPVVTQDYTVSMSGGNDRGTYYASLGYNDSPGAPITTEYKRYNFTFNGSYKIADWLKTTSNATFSRANYVWLNNDWGTEADYFGRVMSLPPTVRFEDEDGNPTLGPSPGDGNQTYVAKSYDQDNERTKLTFVQSVEANLFKGLVLRASASWYYFHTVEENMRKDYETVPGQWNRTRSTSASYSRQFSQTYNAVLDYTTTFAASHNLNVMLGSEFYDQYNNGFSASGSGASTDDFKKLGLTDAGEGKRSIDSNHSRYRILSYFGRLNYDYEGKYLFSGVFRYDGYSSLLGKNRWGFFPGVSGGWVFTKEDFVKESLPFLYYGKLRASYGLNGNASGIGPYTLQGSYNSNKYHGNNGFLIGDLPNPSLRWEKTASFDIGLNVGLLDGRLNLDIDYYNRLTSDKYADLTLPSTTGFSSIRNNNGKLRNRGIELQLSGKIMEIRDFTWDASLNITYNKNKIIALPYNKEPRNRQEGQQVYTGRKIANPETGVLEDEKVWVGGFQEGMEYGVLVGYQAEGIYQSMDDIPGDLVVKSGNAQGKYQYGPDAWKRLSAAEQAKGVEIKPGDMKWKDVNGDGMIDQYDQVVIGNTTPRWFGGFNTTMSWKGLSLYARFDFALDYWVYDNQTPWFLGCMQGTYNTTKDVFNTWSESNPNAKYPRYVYGDQLGTANYNRTSTLFASKGNYLGVRELSLSYTLPQELSKKLYMQKLQFSITGQNLGYLTSARTVSPEISSGYPLPRTVIFGVNVTF</sequence>
<keyword evidence="10" id="KW-0732">Signal</keyword>
<dbReference type="InterPro" id="IPR039426">
    <property type="entry name" value="TonB-dep_rcpt-like"/>
</dbReference>
<evidence type="ECO:0000313" key="14">
    <source>
        <dbReference type="Proteomes" id="UP000003879"/>
    </source>
</evidence>
<evidence type="ECO:0000256" key="5">
    <source>
        <dbReference type="ARBA" id="ARBA00023077"/>
    </source>
</evidence>
<evidence type="ECO:0000259" key="12">
    <source>
        <dbReference type="Pfam" id="PF07715"/>
    </source>
</evidence>
<dbReference type="RefSeq" id="WP_005798051.1">
    <property type="nucleotide sequence ID" value="NZ_JH724216.1"/>
</dbReference>
<keyword evidence="6 8" id="KW-0472">Membrane</keyword>